<dbReference type="GO" id="GO:0008270">
    <property type="term" value="F:zinc ion binding"/>
    <property type="evidence" value="ECO:0007669"/>
    <property type="project" value="UniProtKB-KW"/>
</dbReference>
<keyword evidence="3" id="KW-0862">Zinc</keyword>
<protein>
    <recommendedName>
        <fullName evidence="6">MYND-type domain-containing protein</fullName>
    </recommendedName>
</protein>
<evidence type="ECO:0000256" key="2">
    <source>
        <dbReference type="ARBA" id="ARBA00022771"/>
    </source>
</evidence>
<keyword evidence="2 4" id="KW-0863">Zinc-finger</keyword>
<dbReference type="PROSITE" id="PS50865">
    <property type="entry name" value="ZF_MYND_2"/>
    <property type="match status" value="1"/>
</dbReference>
<sequence>MKGFELPPRCCPICEAVAGLRLCGGCKVVNYCGADHQLSHRPEHKTACNEIKKTREELEREEALLRAKPDDMFNNGVGHFWGITDTRDYMRARHAAADALLQVDTRAAVEKALEHFLDMLRLCRSDNLGVRDIIPGLFLRLGREQECYDFLKWWATADPDGTYNWGDTTLPHLDIHGADVFEPIDMFSEDTSLCHLSMLTLLKLRLYLDMDHWQTAIENGNREPYRPVGKLVRNKVHAIDLQTMSTLVERLRTQYRALIRRVHTANPHFWNALVDSDDEPAMPTMFGLRTPEEACVALYHCIDAWQESEDAMIMIDTDTSEFVPVYETPNNTRGPAAESQQATHPRILTLCFEWEDMLNDLRSDLLSQFKSKATMETATTPKAALQMLNQEPPPSIIFVADGGLARQKKVWERVIDRLRGGATVIVAGLFSNFVNQGEFDRFFARVGLPWRRGSYHRETVTLRQQAVGDAQLARRLPSSYSQKALFVDHVASSDAWYTETPTSREAAVAFTKVGLGKLGYVGDVNGEEGSRTVVLAMCGLL</sequence>
<evidence type="ECO:0000313" key="7">
    <source>
        <dbReference type="EMBL" id="KAK4194884.1"/>
    </source>
</evidence>
<feature type="coiled-coil region" evidence="5">
    <location>
        <begin position="41"/>
        <end position="68"/>
    </location>
</feature>
<evidence type="ECO:0000256" key="4">
    <source>
        <dbReference type="PROSITE-ProRule" id="PRU00134"/>
    </source>
</evidence>
<evidence type="ECO:0000313" key="8">
    <source>
        <dbReference type="Proteomes" id="UP001303160"/>
    </source>
</evidence>
<reference evidence="7" key="1">
    <citation type="journal article" date="2023" name="Mol. Phylogenet. Evol.">
        <title>Genome-scale phylogeny and comparative genomics of the fungal order Sordariales.</title>
        <authorList>
            <person name="Hensen N."/>
            <person name="Bonometti L."/>
            <person name="Westerberg I."/>
            <person name="Brannstrom I.O."/>
            <person name="Guillou S."/>
            <person name="Cros-Aarteil S."/>
            <person name="Calhoun S."/>
            <person name="Haridas S."/>
            <person name="Kuo A."/>
            <person name="Mondo S."/>
            <person name="Pangilinan J."/>
            <person name="Riley R."/>
            <person name="LaButti K."/>
            <person name="Andreopoulos B."/>
            <person name="Lipzen A."/>
            <person name="Chen C."/>
            <person name="Yan M."/>
            <person name="Daum C."/>
            <person name="Ng V."/>
            <person name="Clum A."/>
            <person name="Steindorff A."/>
            <person name="Ohm R.A."/>
            <person name="Martin F."/>
            <person name="Silar P."/>
            <person name="Natvig D.O."/>
            <person name="Lalanne C."/>
            <person name="Gautier V."/>
            <person name="Ament-Velasquez S.L."/>
            <person name="Kruys A."/>
            <person name="Hutchinson M.I."/>
            <person name="Powell A.J."/>
            <person name="Barry K."/>
            <person name="Miller A.N."/>
            <person name="Grigoriev I.V."/>
            <person name="Debuchy R."/>
            <person name="Gladieux P."/>
            <person name="Hiltunen Thoren M."/>
            <person name="Johannesson H."/>
        </authorList>
    </citation>
    <scope>NUCLEOTIDE SEQUENCE</scope>
    <source>
        <strain evidence="7">CBS 315.58</strain>
    </source>
</reference>
<evidence type="ECO:0000256" key="1">
    <source>
        <dbReference type="ARBA" id="ARBA00022723"/>
    </source>
</evidence>
<dbReference type="AlphaFoldDB" id="A0AAN6X6B2"/>
<dbReference type="SUPFAM" id="SSF144232">
    <property type="entry name" value="HIT/MYND zinc finger-like"/>
    <property type="match status" value="1"/>
</dbReference>
<feature type="domain" description="MYND-type" evidence="6">
    <location>
        <begin position="11"/>
        <end position="48"/>
    </location>
</feature>
<keyword evidence="5" id="KW-0175">Coiled coil</keyword>
<dbReference type="Pfam" id="PF01753">
    <property type="entry name" value="zf-MYND"/>
    <property type="match status" value="1"/>
</dbReference>
<keyword evidence="8" id="KW-1185">Reference proteome</keyword>
<comment type="caution">
    <text evidence="7">The sequence shown here is derived from an EMBL/GenBank/DDBJ whole genome shotgun (WGS) entry which is preliminary data.</text>
</comment>
<evidence type="ECO:0000256" key="5">
    <source>
        <dbReference type="SAM" id="Coils"/>
    </source>
</evidence>
<proteinExistence type="predicted"/>
<gene>
    <name evidence="7" type="ORF">QBC40DRAFT_237676</name>
</gene>
<dbReference type="InterPro" id="IPR002893">
    <property type="entry name" value="Znf_MYND"/>
</dbReference>
<dbReference type="EMBL" id="MU864035">
    <property type="protein sequence ID" value="KAK4194884.1"/>
    <property type="molecule type" value="Genomic_DNA"/>
</dbReference>
<keyword evidence="1" id="KW-0479">Metal-binding</keyword>
<organism evidence="7 8">
    <name type="scientific">Triangularia verruculosa</name>
    <dbReference type="NCBI Taxonomy" id="2587418"/>
    <lineage>
        <taxon>Eukaryota</taxon>
        <taxon>Fungi</taxon>
        <taxon>Dikarya</taxon>
        <taxon>Ascomycota</taxon>
        <taxon>Pezizomycotina</taxon>
        <taxon>Sordariomycetes</taxon>
        <taxon>Sordariomycetidae</taxon>
        <taxon>Sordariales</taxon>
        <taxon>Podosporaceae</taxon>
        <taxon>Triangularia</taxon>
    </lineage>
</organism>
<accession>A0AAN6X6B2</accession>
<evidence type="ECO:0000259" key="6">
    <source>
        <dbReference type="PROSITE" id="PS50865"/>
    </source>
</evidence>
<dbReference type="Gene3D" id="6.10.140.2220">
    <property type="match status" value="1"/>
</dbReference>
<evidence type="ECO:0000256" key="3">
    <source>
        <dbReference type="ARBA" id="ARBA00022833"/>
    </source>
</evidence>
<name>A0AAN6X6B2_9PEZI</name>
<reference evidence="7" key="2">
    <citation type="submission" date="2023-05" db="EMBL/GenBank/DDBJ databases">
        <authorList>
            <consortium name="Lawrence Berkeley National Laboratory"/>
            <person name="Steindorff A."/>
            <person name="Hensen N."/>
            <person name="Bonometti L."/>
            <person name="Westerberg I."/>
            <person name="Brannstrom I.O."/>
            <person name="Guillou S."/>
            <person name="Cros-Aarteil S."/>
            <person name="Calhoun S."/>
            <person name="Haridas S."/>
            <person name="Kuo A."/>
            <person name="Mondo S."/>
            <person name="Pangilinan J."/>
            <person name="Riley R."/>
            <person name="Labutti K."/>
            <person name="Andreopoulos B."/>
            <person name="Lipzen A."/>
            <person name="Chen C."/>
            <person name="Yanf M."/>
            <person name="Daum C."/>
            <person name="Ng V."/>
            <person name="Clum A."/>
            <person name="Ohm R."/>
            <person name="Martin F."/>
            <person name="Silar P."/>
            <person name="Natvig D."/>
            <person name="Lalanne C."/>
            <person name="Gautier V."/>
            <person name="Ament-Velasquez S.L."/>
            <person name="Kruys A."/>
            <person name="Hutchinson M.I."/>
            <person name="Powell A.J."/>
            <person name="Barry K."/>
            <person name="Miller A.N."/>
            <person name="Grigoriev I.V."/>
            <person name="Debuchy R."/>
            <person name="Gladieux P."/>
            <person name="Thoren M.H."/>
            <person name="Johannesson H."/>
        </authorList>
    </citation>
    <scope>NUCLEOTIDE SEQUENCE</scope>
    <source>
        <strain evidence="7">CBS 315.58</strain>
    </source>
</reference>
<dbReference type="Proteomes" id="UP001303160">
    <property type="component" value="Unassembled WGS sequence"/>
</dbReference>